<dbReference type="AlphaFoldDB" id="A0A803TV98"/>
<keyword evidence="3 5" id="KW-0689">Ribosomal protein</keyword>
<evidence type="ECO:0000313" key="6">
    <source>
        <dbReference type="Ensembl" id="ENSACAP00000039138.1"/>
    </source>
</evidence>
<dbReference type="GO" id="GO:0022627">
    <property type="term" value="C:cytosolic small ribosomal subunit"/>
    <property type="evidence" value="ECO:0000318"/>
    <property type="project" value="GO_Central"/>
</dbReference>
<reference evidence="6" key="2">
    <citation type="submission" date="2025-08" db="UniProtKB">
        <authorList>
            <consortium name="Ensembl"/>
        </authorList>
    </citation>
    <scope>IDENTIFICATION</scope>
</reference>
<name>A0A803TV98_ANOCA</name>
<accession>A0A803TV98</accession>
<dbReference type="InParanoid" id="A0A803TV98"/>
<evidence type="ECO:0000256" key="3">
    <source>
        <dbReference type="ARBA" id="ARBA00022980"/>
    </source>
</evidence>
<dbReference type="GO" id="GO:0006412">
    <property type="term" value="P:translation"/>
    <property type="evidence" value="ECO:0007669"/>
    <property type="project" value="InterPro"/>
</dbReference>
<dbReference type="GO" id="GO:0003735">
    <property type="term" value="F:structural constituent of ribosome"/>
    <property type="evidence" value="ECO:0000318"/>
    <property type="project" value="GO_Central"/>
</dbReference>
<proteinExistence type="inferred from homology"/>
<evidence type="ECO:0000256" key="5">
    <source>
        <dbReference type="RuleBase" id="RU000671"/>
    </source>
</evidence>
<keyword evidence="7" id="KW-1185">Reference proteome</keyword>
<dbReference type="Ensembl" id="ENSACAT00000040221.1">
    <property type="protein sequence ID" value="ENSACAP00000039138.1"/>
    <property type="gene ID" value="ENSACAG00000035352.1"/>
</dbReference>
<dbReference type="InterPro" id="IPR023407">
    <property type="entry name" value="Ribosomal_eS27_Zn-bd_dom_sf"/>
</dbReference>
<dbReference type="InterPro" id="IPR011332">
    <property type="entry name" value="Ribosomal_zn-bd"/>
</dbReference>
<dbReference type="Gene3D" id="2.20.25.100">
    <property type="entry name" value="Zn-binding ribosomal proteins"/>
    <property type="match status" value="1"/>
</dbReference>
<dbReference type="GeneTree" id="ENSGT00950000182891"/>
<dbReference type="PROSITE" id="PS01168">
    <property type="entry name" value="RIBOSOMAL_S27E"/>
    <property type="match status" value="1"/>
</dbReference>
<evidence type="ECO:0000256" key="2">
    <source>
        <dbReference type="ARBA" id="ARBA00022833"/>
    </source>
</evidence>
<dbReference type="Proteomes" id="UP000001646">
    <property type="component" value="Unplaced"/>
</dbReference>
<reference evidence="6" key="3">
    <citation type="submission" date="2025-09" db="UniProtKB">
        <authorList>
            <consortium name="Ensembl"/>
        </authorList>
    </citation>
    <scope>IDENTIFICATION</scope>
</reference>
<keyword evidence="5" id="KW-0479">Metal-binding</keyword>
<organism evidence="6 7">
    <name type="scientific">Anolis carolinensis</name>
    <name type="common">Green anole</name>
    <name type="synonym">American chameleon</name>
    <dbReference type="NCBI Taxonomy" id="28377"/>
    <lineage>
        <taxon>Eukaryota</taxon>
        <taxon>Metazoa</taxon>
        <taxon>Chordata</taxon>
        <taxon>Craniata</taxon>
        <taxon>Vertebrata</taxon>
        <taxon>Euteleostomi</taxon>
        <taxon>Lepidosauria</taxon>
        <taxon>Squamata</taxon>
        <taxon>Bifurcata</taxon>
        <taxon>Unidentata</taxon>
        <taxon>Episquamata</taxon>
        <taxon>Toxicofera</taxon>
        <taxon>Iguania</taxon>
        <taxon>Dactyloidae</taxon>
        <taxon>Anolis</taxon>
    </lineage>
</organism>
<keyword evidence="2 5" id="KW-0862">Zinc</keyword>
<evidence type="ECO:0000313" key="7">
    <source>
        <dbReference type="Proteomes" id="UP000001646"/>
    </source>
</evidence>
<evidence type="ECO:0000256" key="4">
    <source>
        <dbReference type="ARBA" id="ARBA00023274"/>
    </source>
</evidence>
<evidence type="ECO:0000256" key="1">
    <source>
        <dbReference type="ARBA" id="ARBA00010919"/>
    </source>
</evidence>
<sequence length="52" mass="5883">MDVKCSSCYKITTIFSHAQKVVLCIGCSTVLCQPMGRKAWLTEGCSFWQKQH</sequence>
<dbReference type="Pfam" id="PF01667">
    <property type="entry name" value="Ribosomal_S27e"/>
    <property type="match status" value="1"/>
</dbReference>
<dbReference type="InterPro" id="IPR000592">
    <property type="entry name" value="Ribosomal_eS27"/>
</dbReference>
<dbReference type="GO" id="GO:0000028">
    <property type="term" value="P:ribosomal small subunit assembly"/>
    <property type="evidence" value="ECO:0000318"/>
    <property type="project" value="GO_Central"/>
</dbReference>
<keyword evidence="5" id="KW-0863">Zinc-finger</keyword>
<dbReference type="PANTHER" id="PTHR11594">
    <property type="entry name" value="40S RIBOSOMAL PROTEIN S27"/>
    <property type="match status" value="1"/>
</dbReference>
<dbReference type="GO" id="GO:0003723">
    <property type="term" value="F:RNA binding"/>
    <property type="evidence" value="ECO:0000318"/>
    <property type="project" value="GO_Central"/>
</dbReference>
<protein>
    <recommendedName>
        <fullName evidence="5">40S ribosomal protein S27</fullName>
    </recommendedName>
</protein>
<comment type="cofactor">
    <cofactor evidence="5">
        <name>Zn(2+)</name>
        <dbReference type="ChEBI" id="CHEBI:29105"/>
    </cofactor>
    <text evidence="5">Binds 1 zinc ion per subunit.</text>
</comment>
<keyword evidence="4 5" id="KW-0687">Ribonucleoprotein</keyword>
<reference evidence="6" key="1">
    <citation type="submission" date="2009-12" db="EMBL/GenBank/DDBJ databases">
        <title>The Genome Sequence of Anolis carolinensis (Green Anole Lizard).</title>
        <authorList>
            <consortium name="The Genome Sequencing Platform"/>
            <person name="Di Palma F."/>
            <person name="Alfoldi J."/>
            <person name="Heiman D."/>
            <person name="Young S."/>
            <person name="Grabherr M."/>
            <person name="Johnson J."/>
            <person name="Lander E.S."/>
            <person name="Lindblad-Toh K."/>
        </authorList>
    </citation>
    <scope>NUCLEOTIDE SEQUENCE [LARGE SCALE GENOMIC DNA]</scope>
    <source>
        <strain evidence="6">JBL SC #1</strain>
    </source>
</reference>
<dbReference type="GO" id="GO:0008270">
    <property type="term" value="F:zinc ion binding"/>
    <property type="evidence" value="ECO:0007669"/>
    <property type="project" value="UniProtKB-KW"/>
</dbReference>
<dbReference type="SUPFAM" id="SSF57829">
    <property type="entry name" value="Zn-binding ribosomal proteins"/>
    <property type="match status" value="1"/>
</dbReference>
<comment type="similarity">
    <text evidence="1 5">Belongs to the eukaryotic ribosomal protein eS27 family.</text>
</comment>